<dbReference type="GO" id="GO:0006260">
    <property type="term" value="P:DNA replication"/>
    <property type="evidence" value="ECO:0007669"/>
    <property type="project" value="UniProtKB-KW"/>
</dbReference>
<evidence type="ECO:0000256" key="1">
    <source>
        <dbReference type="ARBA" id="ARBA00001946"/>
    </source>
</evidence>
<proteinExistence type="inferred from homology"/>
<dbReference type="PANTHER" id="PTHR47707:SF1">
    <property type="entry name" value="NUDIX HYDROLASE FAMILY PROTEIN"/>
    <property type="match status" value="1"/>
</dbReference>
<dbReference type="InterPro" id="IPR029119">
    <property type="entry name" value="MutY_C"/>
</dbReference>
<dbReference type="InterPro" id="IPR015797">
    <property type="entry name" value="NUDIX_hydrolase-like_dom_sf"/>
</dbReference>
<keyword evidence="6" id="KW-0227">DNA damage</keyword>
<gene>
    <name evidence="13" type="ORF">METZ01_LOCUS135343</name>
</gene>
<dbReference type="GO" id="GO:0008413">
    <property type="term" value="F:8-oxo-7,8-dihydroguanosine triphosphate pyrophosphatase activity"/>
    <property type="evidence" value="ECO:0007669"/>
    <property type="project" value="TreeGrafter"/>
</dbReference>
<dbReference type="GO" id="GO:0006281">
    <property type="term" value="P:DNA repair"/>
    <property type="evidence" value="ECO:0007669"/>
    <property type="project" value="UniProtKB-KW"/>
</dbReference>
<keyword evidence="8" id="KW-0460">Magnesium</keyword>
<dbReference type="InterPro" id="IPR020084">
    <property type="entry name" value="NUDIX_hydrolase_CS"/>
</dbReference>
<keyword evidence="3" id="KW-0515">Mutator protein</keyword>
<sequence length="118" mass="13242">MLCQRHDGPHLPLMWEFPGGKVDPGESPQFALKRELAEELGVGATIGRQIADVEHHYSEKSVRIRFFLVNITAEPRAVVHREVRWVALDKIADYTVPPANESVVRMIGKAPHGETSLH</sequence>
<feature type="domain" description="Nudix hydrolase" evidence="12">
    <location>
        <begin position="1"/>
        <end position="111"/>
    </location>
</feature>
<evidence type="ECO:0000256" key="8">
    <source>
        <dbReference type="ARBA" id="ARBA00022842"/>
    </source>
</evidence>
<dbReference type="PANTHER" id="PTHR47707">
    <property type="entry name" value="8-OXO-DGTP DIPHOSPHATASE"/>
    <property type="match status" value="1"/>
</dbReference>
<dbReference type="InterPro" id="IPR047127">
    <property type="entry name" value="MutT-like"/>
</dbReference>
<accession>A0A381YZX4</accession>
<evidence type="ECO:0000256" key="2">
    <source>
        <dbReference type="ARBA" id="ARBA00005582"/>
    </source>
</evidence>
<keyword evidence="9" id="KW-0234">DNA repair</keyword>
<evidence type="ECO:0000256" key="10">
    <source>
        <dbReference type="ARBA" id="ARBA00035861"/>
    </source>
</evidence>
<comment type="cofactor">
    <cofactor evidence="1">
        <name>Mg(2+)</name>
        <dbReference type="ChEBI" id="CHEBI:18420"/>
    </cofactor>
</comment>
<dbReference type="Pfam" id="PF14815">
    <property type="entry name" value="NUDIX_4"/>
    <property type="match status" value="1"/>
</dbReference>
<evidence type="ECO:0000256" key="11">
    <source>
        <dbReference type="ARBA" id="ARBA00038905"/>
    </source>
</evidence>
<dbReference type="PROSITE" id="PS51462">
    <property type="entry name" value="NUDIX"/>
    <property type="match status" value="1"/>
</dbReference>
<evidence type="ECO:0000256" key="7">
    <source>
        <dbReference type="ARBA" id="ARBA00022801"/>
    </source>
</evidence>
<evidence type="ECO:0000256" key="9">
    <source>
        <dbReference type="ARBA" id="ARBA00023204"/>
    </source>
</evidence>
<protein>
    <recommendedName>
        <fullName evidence="11">8-oxo-dGTP diphosphatase</fullName>
        <ecNumber evidence="11">3.6.1.55</ecNumber>
    </recommendedName>
</protein>
<keyword evidence="4" id="KW-0235">DNA replication</keyword>
<organism evidence="13">
    <name type="scientific">marine metagenome</name>
    <dbReference type="NCBI Taxonomy" id="408172"/>
    <lineage>
        <taxon>unclassified sequences</taxon>
        <taxon>metagenomes</taxon>
        <taxon>ecological metagenomes</taxon>
    </lineage>
</organism>
<dbReference type="Gene3D" id="3.90.79.10">
    <property type="entry name" value="Nucleoside Triphosphate Pyrophosphohydrolase"/>
    <property type="match status" value="1"/>
</dbReference>
<keyword evidence="5" id="KW-0479">Metal-binding</keyword>
<dbReference type="GO" id="GO:0046872">
    <property type="term" value="F:metal ion binding"/>
    <property type="evidence" value="ECO:0007669"/>
    <property type="project" value="UniProtKB-KW"/>
</dbReference>
<evidence type="ECO:0000313" key="13">
    <source>
        <dbReference type="EMBL" id="SVA82489.1"/>
    </source>
</evidence>
<dbReference type="GO" id="GO:0035539">
    <property type="term" value="F:8-oxo-7,8-dihydrodeoxyguanosine triphosphate pyrophosphatase activity"/>
    <property type="evidence" value="ECO:0007669"/>
    <property type="project" value="UniProtKB-EC"/>
</dbReference>
<keyword evidence="7" id="KW-0378">Hydrolase</keyword>
<dbReference type="GO" id="GO:0044716">
    <property type="term" value="F:8-oxo-GDP phosphatase activity"/>
    <property type="evidence" value="ECO:0007669"/>
    <property type="project" value="TreeGrafter"/>
</dbReference>
<dbReference type="SUPFAM" id="SSF55811">
    <property type="entry name" value="Nudix"/>
    <property type="match status" value="1"/>
</dbReference>
<evidence type="ECO:0000256" key="4">
    <source>
        <dbReference type="ARBA" id="ARBA00022705"/>
    </source>
</evidence>
<dbReference type="InterPro" id="IPR000086">
    <property type="entry name" value="NUDIX_hydrolase_dom"/>
</dbReference>
<dbReference type="PROSITE" id="PS00893">
    <property type="entry name" value="NUDIX_BOX"/>
    <property type="match status" value="1"/>
</dbReference>
<comment type="catalytic activity">
    <reaction evidence="10">
        <text>8-oxo-dGTP + H2O = 8-oxo-dGMP + diphosphate + H(+)</text>
        <dbReference type="Rhea" id="RHEA:31575"/>
        <dbReference type="ChEBI" id="CHEBI:15377"/>
        <dbReference type="ChEBI" id="CHEBI:15378"/>
        <dbReference type="ChEBI" id="CHEBI:33019"/>
        <dbReference type="ChEBI" id="CHEBI:63224"/>
        <dbReference type="ChEBI" id="CHEBI:77896"/>
        <dbReference type="EC" id="3.6.1.55"/>
    </reaction>
</comment>
<dbReference type="InterPro" id="IPR020476">
    <property type="entry name" value="Nudix_hydrolase"/>
</dbReference>
<reference evidence="13" key="1">
    <citation type="submission" date="2018-05" db="EMBL/GenBank/DDBJ databases">
        <authorList>
            <person name="Lanie J.A."/>
            <person name="Ng W.-L."/>
            <person name="Kazmierczak K.M."/>
            <person name="Andrzejewski T.M."/>
            <person name="Davidsen T.M."/>
            <person name="Wayne K.J."/>
            <person name="Tettelin H."/>
            <person name="Glass J.I."/>
            <person name="Rusch D."/>
            <person name="Podicherti R."/>
            <person name="Tsui H.-C.T."/>
            <person name="Winkler M.E."/>
        </authorList>
    </citation>
    <scope>NUCLEOTIDE SEQUENCE</scope>
</reference>
<comment type="similarity">
    <text evidence="2">Belongs to the Nudix hydrolase family.</text>
</comment>
<dbReference type="PRINTS" id="PR00502">
    <property type="entry name" value="NUDIXFAMILY"/>
</dbReference>
<evidence type="ECO:0000259" key="12">
    <source>
        <dbReference type="PROSITE" id="PS51462"/>
    </source>
</evidence>
<evidence type="ECO:0000256" key="3">
    <source>
        <dbReference type="ARBA" id="ARBA00022457"/>
    </source>
</evidence>
<dbReference type="EMBL" id="UINC01019479">
    <property type="protein sequence ID" value="SVA82489.1"/>
    <property type="molecule type" value="Genomic_DNA"/>
</dbReference>
<dbReference type="GO" id="GO:0044715">
    <property type="term" value="F:8-oxo-dGDP phosphatase activity"/>
    <property type="evidence" value="ECO:0007669"/>
    <property type="project" value="TreeGrafter"/>
</dbReference>
<evidence type="ECO:0000256" key="5">
    <source>
        <dbReference type="ARBA" id="ARBA00022723"/>
    </source>
</evidence>
<dbReference type="AlphaFoldDB" id="A0A381YZX4"/>
<name>A0A381YZX4_9ZZZZ</name>
<dbReference type="CDD" id="cd03425">
    <property type="entry name" value="NUDIX_MutT_NudA_like"/>
    <property type="match status" value="1"/>
</dbReference>
<dbReference type="EC" id="3.6.1.55" evidence="11"/>
<evidence type="ECO:0000256" key="6">
    <source>
        <dbReference type="ARBA" id="ARBA00022763"/>
    </source>
</evidence>